<dbReference type="OrthoDB" id="2122982at2759"/>
<keyword evidence="5" id="KW-1185">Reference proteome</keyword>
<proteinExistence type="predicted"/>
<dbReference type="PANTHER" id="PTHR21540">
    <property type="entry name" value="RING FINGER AND SWIM DOMAIN-CONTAINING PROTEIN 2"/>
    <property type="match status" value="1"/>
</dbReference>
<evidence type="ECO:0000313" key="4">
    <source>
        <dbReference type="EMBL" id="KAF3759911.1"/>
    </source>
</evidence>
<accession>A0A9P4XSF6</accession>
<dbReference type="GO" id="GO:0061630">
    <property type="term" value="F:ubiquitin protein ligase activity"/>
    <property type="evidence" value="ECO:0007669"/>
    <property type="project" value="InterPro"/>
</dbReference>
<dbReference type="Gene3D" id="3.30.40.10">
    <property type="entry name" value="Zinc/RING finger domain, C3HC4 (zinc finger)"/>
    <property type="match status" value="1"/>
</dbReference>
<dbReference type="GO" id="GO:0008270">
    <property type="term" value="F:zinc ion binding"/>
    <property type="evidence" value="ECO:0007669"/>
    <property type="project" value="UniProtKB-KW"/>
</dbReference>
<dbReference type="InterPro" id="IPR039903">
    <property type="entry name" value="Zswim2"/>
</dbReference>
<protein>
    <recommendedName>
        <fullName evidence="3">RING-type domain-containing protein</fullName>
    </recommendedName>
</protein>
<keyword evidence="1" id="KW-0863">Zinc-finger</keyword>
<dbReference type="GeneID" id="63841088"/>
<dbReference type="EMBL" id="MU032354">
    <property type="protein sequence ID" value="KAF3759911.1"/>
    <property type="molecule type" value="Genomic_DNA"/>
</dbReference>
<dbReference type="AlphaFoldDB" id="A0A9P4XSF6"/>
<dbReference type="SUPFAM" id="SSF57850">
    <property type="entry name" value="RING/U-box"/>
    <property type="match status" value="1"/>
</dbReference>
<feature type="domain" description="RING-type" evidence="3">
    <location>
        <begin position="28"/>
        <end position="84"/>
    </location>
</feature>
<dbReference type="Pfam" id="PF13639">
    <property type="entry name" value="zf-RING_2"/>
    <property type="match status" value="1"/>
</dbReference>
<sequence length="142" mass="16026">MDNAPGTTTAEGGSDHKDNNRKPVEGDCPICFEEMKSSPGKEQLVWCKAACGQNIHRQCFEMWAATKRQAGGGAAAQIPCPYCRSSWEGDEELTKAIDIKQGRLTREGYYNVADQVGVSTQRDYRTYSPWWGGSYRRRRTFY</sequence>
<keyword evidence="1" id="KW-0862">Zinc</keyword>
<feature type="region of interest" description="Disordered" evidence="2">
    <location>
        <begin position="1"/>
        <end position="21"/>
    </location>
</feature>
<dbReference type="PANTHER" id="PTHR21540:SF0">
    <property type="entry name" value="PHD FAMILY PROTEIN"/>
    <property type="match status" value="1"/>
</dbReference>
<dbReference type="InterPro" id="IPR001841">
    <property type="entry name" value="Znf_RING"/>
</dbReference>
<dbReference type="RefSeq" id="XP_040770890.1">
    <property type="nucleotide sequence ID" value="XM_040923959.1"/>
</dbReference>
<organism evidence="4 5">
    <name type="scientific">Cryphonectria parasitica (strain ATCC 38755 / EP155)</name>
    <dbReference type="NCBI Taxonomy" id="660469"/>
    <lineage>
        <taxon>Eukaryota</taxon>
        <taxon>Fungi</taxon>
        <taxon>Dikarya</taxon>
        <taxon>Ascomycota</taxon>
        <taxon>Pezizomycotina</taxon>
        <taxon>Sordariomycetes</taxon>
        <taxon>Sordariomycetidae</taxon>
        <taxon>Diaporthales</taxon>
        <taxon>Cryphonectriaceae</taxon>
        <taxon>Cryphonectria-Endothia species complex</taxon>
        <taxon>Cryphonectria</taxon>
    </lineage>
</organism>
<dbReference type="CDD" id="cd16494">
    <property type="entry name" value="RING-CH-C4HC3_ZSWM2"/>
    <property type="match status" value="1"/>
</dbReference>
<evidence type="ECO:0000259" key="3">
    <source>
        <dbReference type="PROSITE" id="PS50089"/>
    </source>
</evidence>
<name>A0A9P4XSF6_CRYP1</name>
<gene>
    <name evidence="4" type="ORF">M406DRAFT_358645</name>
</gene>
<dbReference type="Proteomes" id="UP000803844">
    <property type="component" value="Unassembled WGS sequence"/>
</dbReference>
<evidence type="ECO:0000256" key="1">
    <source>
        <dbReference type="PROSITE-ProRule" id="PRU00175"/>
    </source>
</evidence>
<feature type="compositionally biased region" description="Polar residues" evidence="2">
    <location>
        <begin position="1"/>
        <end position="11"/>
    </location>
</feature>
<evidence type="ECO:0000313" key="5">
    <source>
        <dbReference type="Proteomes" id="UP000803844"/>
    </source>
</evidence>
<reference evidence="4" key="1">
    <citation type="journal article" date="2020" name="Phytopathology">
        <title>Genome sequence of the chestnut blight fungus Cryphonectria parasitica EP155: A fundamental resource for an archetypical invasive plant pathogen.</title>
        <authorList>
            <person name="Crouch J.A."/>
            <person name="Dawe A."/>
            <person name="Aerts A."/>
            <person name="Barry K."/>
            <person name="Churchill A.C.L."/>
            <person name="Grimwood J."/>
            <person name="Hillman B."/>
            <person name="Milgroom M.G."/>
            <person name="Pangilinan J."/>
            <person name="Smith M."/>
            <person name="Salamov A."/>
            <person name="Schmutz J."/>
            <person name="Yadav J."/>
            <person name="Grigoriev I.V."/>
            <person name="Nuss D."/>
        </authorList>
    </citation>
    <scope>NUCLEOTIDE SEQUENCE</scope>
    <source>
        <strain evidence="4">EP155</strain>
    </source>
</reference>
<keyword evidence="1" id="KW-0479">Metal-binding</keyword>
<comment type="caution">
    <text evidence="4">The sequence shown here is derived from an EMBL/GenBank/DDBJ whole genome shotgun (WGS) entry which is preliminary data.</text>
</comment>
<dbReference type="InterPro" id="IPR013083">
    <property type="entry name" value="Znf_RING/FYVE/PHD"/>
</dbReference>
<dbReference type="PROSITE" id="PS50089">
    <property type="entry name" value="ZF_RING_2"/>
    <property type="match status" value="1"/>
</dbReference>
<evidence type="ECO:0000256" key="2">
    <source>
        <dbReference type="SAM" id="MobiDB-lite"/>
    </source>
</evidence>